<dbReference type="HOGENOM" id="CLU_003703_0_2_1"/>
<reference evidence="1 2" key="1">
    <citation type="submission" date="2014-04" db="EMBL/GenBank/DDBJ databases">
        <authorList>
            <consortium name="DOE Joint Genome Institute"/>
            <person name="Kuo A."/>
            <person name="Tarkka M."/>
            <person name="Buscot F."/>
            <person name="Kohler A."/>
            <person name="Nagy L.G."/>
            <person name="Floudas D."/>
            <person name="Copeland A."/>
            <person name="Barry K.W."/>
            <person name="Cichocki N."/>
            <person name="Veneault-Fourrey C."/>
            <person name="LaButti K."/>
            <person name="Lindquist E.A."/>
            <person name="Lipzen A."/>
            <person name="Lundell T."/>
            <person name="Morin E."/>
            <person name="Murat C."/>
            <person name="Sun H."/>
            <person name="Tunlid A."/>
            <person name="Henrissat B."/>
            <person name="Grigoriev I.V."/>
            <person name="Hibbett D.S."/>
            <person name="Martin F."/>
            <person name="Nordberg H.P."/>
            <person name="Cantor M.N."/>
            <person name="Hua S.X."/>
        </authorList>
    </citation>
    <scope>NUCLEOTIDE SEQUENCE [LARGE SCALE GENOMIC DNA]</scope>
    <source>
        <strain evidence="1 2">F 1598</strain>
    </source>
</reference>
<proteinExistence type="predicted"/>
<dbReference type="InParanoid" id="A0A0C3FKG6"/>
<sequence>MDYIFASMMKYVDPNIHKVSSYDIVCQWSRHLQDHLKALPSHIQFTTPDGHLRYAIPKLHIASHKLHCQLNYLLNFLPGVGRTNGEGIECSWAAMNPVANSTKEMGPGSHHDTLDDHWSFWNWQKVVAMGIFDMFSREQGDEQVEEWKAMVRAWESNPNAPNPYELPKSGRFVCNTTLSELMGYNRAV</sequence>
<dbReference type="OrthoDB" id="3257768at2759"/>
<dbReference type="EMBL" id="KN833004">
    <property type="protein sequence ID" value="KIM80444.1"/>
    <property type="molecule type" value="Genomic_DNA"/>
</dbReference>
<accession>A0A0C3FKG6</accession>
<evidence type="ECO:0000313" key="1">
    <source>
        <dbReference type="EMBL" id="KIM80444.1"/>
    </source>
</evidence>
<dbReference type="AlphaFoldDB" id="A0A0C3FKG6"/>
<dbReference type="PANTHER" id="PTHR33104">
    <property type="entry name" value="SI:DKEY-29D5.2"/>
    <property type="match status" value="1"/>
</dbReference>
<name>A0A0C3FKG6_PILCF</name>
<evidence type="ECO:0000313" key="2">
    <source>
        <dbReference type="Proteomes" id="UP000054166"/>
    </source>
</evidence>
<dbReference type="Pfam" id="PF18758">
    <property type="entry name" value="KDZ"/>
    <property type="match status" value="1"/>
</dbReference>
<dbReference type="Proteomes" id="UP000054166">
    <property type="component" value="Unassembled WGS sequence"/>
</dbReference>
<gene>
    <name evidence="1" type="ORF">PILCRDRAFT_73278</name>
</gene>
<keyword evidence="2" id="KW-1185">Reference proteome</keyword>
<dbReference type="STRING" id="765440.A0A0C3FKG6"/>
<reference evidence="2" key="2">
    <citation type="submission" date="2015-01" db="EMBL/GenBank/DDBJ databases">
        <title>Evolutionary Origins and Diversification of the Mycorrhizal Mutualists.</title>
        <authorList>
            <consortium name="DOE Joint Genome Institute"/>
            <consortium name="Mycorrhizal Genomics Consortium"/>
            <person name="Kohler A."/>
            <person name="Kuo A."/>
            <person name="Nagy L.G."/>
            <person name="Floudas D."/>
            <person name="Copeland A."/>
            <person name="Barry K.W."/>
            <person name="Cichocki N."/>
            <person name="Veneault-Fourrey C."/>
            <person name="LaButti K."/>
            <person name="Lindquist E.A."/>
            <person name="Lipzen A."/>
            <person name="Lundell T."/>
            <person name="Morin E."/>
            <person name="Murat C."/>
            <person name="Riley R."/>
            <person name="Ohm R."/>
            <person name="Sun H."/>
            <person name="Tunlid A."/>
            <person name="Henrissat B."/>
            <person name="Grigoriev I.V."/>
            <person name="Hibbett D.S."/>
            <person name="Martin F."/>
        </authorList>
    </citation>
    <scope>NUCLEOTIDE SEQUENCE [LARGE SCALE GENOMIC DNA]</scope>
    <source>
        <strain evidence="2">F 1598</strain>
    </source>
</reference>
<dbReference type="InterPro" id="IPR040521">
    <property type="entry name" value="KDZ"/>
</dbReference>
<organism evidence="1 2">
    <name type="scientific">Piloderma croceum (strain F 1598)</name>
    <dbReference type="NCBI Taxonomy" id="765440"/>
    <lineage>
        <taxon>Eukaryota</taxon>
        <taxon>Fungi</taxon>
        <taxon>Dikarya</taxon>
        <taxon>Basidiomycota</taxon>
        <taxon>Agaricomycotina</taxon>
        <taxon>Agaricomycetes</taxon>
        <taxon>Agaricomycetidae</taxon>
        <taxon>Atheliales</taxon>
        <taxon>Atheliaceae</taxon>
        <taxon>Piloderma</taxon>
    </lineage>
</organism>
<protein>
    <submittedName>
        <fullName evidence="1">Uncharacterized protein</fullName>
    </submittedName>
</protein>
<dbReference type="PANTHER" id="PTHR33104:SF2">
    <property type="entry name" value="CXC3 LIKE CYSTEINE CLUSTER DOMAIN-CONTAINING PROTEIN"/>
    <property type="match status" value="1"/>
</dbReference>